<dbReference type="PANTHER" id="PTHR13743">
    <property type="entry name" value="BEIGE/BEACH-RELATED"/>
    <property type="match status" value="1"/>
</dbReference>
<evidence type="ECO:0000313" key="2">
    <source>
        <dbReference type="EMBL" id="GFC77354.1"/>
    </source>
</evidence>
<comment type="caution">
    <text evidence="2">The sequence shown here is derived from an EMBL/GenBank/DDBJ whole genome shotgun (WGS) entry which is preliminary data.</text>
</comment>
<feature type="domain" description="BEACH" evidence="1">
    <location>
        <begin position="1"/>
        <end position="49"/>
    </location>
</feature>
<dbReference type="PROSITE" id="PS50197">
    <property type="entry name" value="BEACH"/>
    <property type="match status" value="1"/>
</dbReference>
<evidence type="ECO:0000259" key="1">
    <source>
        <dbReference type="PROSITE" id="PS50197"/>
    </source>
</evidence>
<dbReference type="SUPFAM" id="SSF81837">
    <property type="entry name" value="BEACH domain"/>
    <property type="match status" value="1"/>
</dbReference>
<dbReference type="PANTHER" id="PTHR13743:SF157">
    <property type="entry name" value="BEACH DOMAIN-CONTAINING PROTEIN C2"/>
    <property type="match status" value="1"/>
</dbReference>
<accession>A0A699R2F7</accession>
<sequence>MQLNTLAGRSYNDITQYPVFPWILAVTRHSNWILQIHCLTVIYQSLLEH</sequence>
<dbReference type="Pfam" id="PF02138">
    <property type="entry name" value="Beach"/>
    <property type="match status" value="1"/>
</dbReference>
<name>A0A699R2F7_TANCI</name>
<proteinExistence type="predicted"/>
<gene>
    <name evidence="2" type="ORF">Tci_849324</name>
</gene>
<dbReference type="InterPro" id="IPR000409">
    <property type="entry name" value="BEACH_dom"/>
</dbReference>
<dbReference type="AlphaFoldDB" id="A0A699R2F7"/>
<organism evidence="2">
    <name type="scientific">Tanacetum cinerariifolium</name>
    <name type="common">Dalmatian daisy</name>
    <name type="synonym">Chrysanthemum cinerariifolium</name>
    <dbReference type="NCBI Taxonomy" id="118510"/>
    <lineage>
        <taxon>Eukaryota</taxon>
        <taxon>Viridiplantae</taxon>
        <taxon>Streptophyta</taxon>
        <taxon>Embryophyta</taxon>
        <taxon>Tracheophyta</taxon>
        <taxon>Spermatophyta</taxon>
        <taxon>Magnoliopsida</taxon>
        <taxon>eudicotyledons</taxon>
        <taxon>Gunneridae</taxon>
        <taxon>Pentapetalae</taxon>
        <taxon>asterids</taxon>
        <taxon>campanulids</taxon>
        <taxon>Asterales</taxon>
        <taxon>Asteraceae</taxon>
        <taxon>Asteroideae</taxon>
        <taxon>Anthemideae</taxon>
        <taxon>Anthemidinae</taxon>
        <taxon>Tanacetum</taxon>
    </lineage>
</organism>
<dbReference type="InterPro" id="IPR050865">
    <property type="entry name" value="BEACH_Domain"/>
</dbReference>
<reference evidence="2" key="1">
    <citation type="journal article" date="2019" name="Sci. Rep.">
        <title>Draft genome of Tanacetum cinerariifolium, the natural source of mosquito coil.</title>
        <authorList>
            <person name="Yamashiro T."/>
            <person name="Shiraishi A."/>
            <person name="Satake H."/>
            <person name="Nakayama K."/>
        </authorList>
    </citation>
    <scope>NUCLEOTIDE SEQUENCE</scope>
</reference>
<dbReference type="Gene3D" id="1.10.1540.10">
    <property type="entry name" value="BEACH domain"/>
    <property type="match status" value="1"/>
</dbReference>
<protein>
    <recommendedName>
        <fullName evidence="1">BEACH domain-containing protein</fullName>
    </recommendedName>
</protein>
<dbReference type="EMBL" id="BKCJ011060670">
    <property type="protein sequence ID" value="GFC77354.1"/>
    <property type="molecule type" value="Genomic_DNA"/>
</dbReference>
<feature type="non-terminal residue" evidence="2">
    <location>
        <position position="1"/>
    </location>
</feature>
<dbReference type="InterPro" id="IPR036372">
    <property type="entry name" value="BEACH_dom_sf"/>
</dbReference>